<keyword evidence="9 22" id="KW-0430">Lectin</keyword>
<keyword evidence="23" id="KW-1185">Reference proteome</keyword>
<dbReference type="PROSITE" id="PS00107">
    <property type="entry name" value="PROTEIN_KINASE_ATP"/>
    <property type="match status" value="1"/>
</dbReference>
<evidence type="ECO:0000256" key="20">
    <source>
        <dbReference type="SAM" id="SignalP"/>
    </source>
</evidence>
<protein>
    <submittedName>
        <fullName evidence="22">L-type lectin-domain containing receptor kinase IX.1</fullName>
    </submittedName>
</protein>
<feature type="transmembrane region" description="Helical" evidence="19">
    <location>
        <begin position="280"/>
        <end position="304"/>
    </location>
</feature>
<keyword evidence="13 19" id="KW-1133">Transmembrane helix</keyword>
<evidence type="ECO:0000256" key="18">
    <source>
        <dbReference type="SAM" id="MobiDB-lite"/>
    </source>
</evidence>
<keyword evidence="14 19" id="KW-0472">Membrane</keyword>
<evidence type="ECO:0000256" key="3">
    <source>
        <dbReference type="ARBA" id="ARBA00008536"/>
    </source>
</evidence>
<keyword evidence="15 22" id="KW-0675">Receptor</keyword>
<feature type="binding site" evidence="17">
    <location>
        <position position="382"/>
    </location>
    <ligand>
        <name>ATP</name>
        <dbReference type="ChEBI" id="CHEBI:30616"/>
    </ligand>
</feature>
<name>W9R2U1_9ROSA</name>
<comment type="similarity">
    <text evidence="4">In the C-terminal section; belongs to the protein kinase superfamily. Ser/Thr protein kinase family.</text>
</comment>
<dbReference type="GO" id="GO:0002229">
    <property type="term" value="P:defense response to oomycetes"/>
    <property type="evidence" value="ECO:0007669"/>
    <property type="project" value="UniProtKB-ARBA"/>
</dbReference>
<dbReference type="eggNOG" id="ENOG502QTX3">
    <property type="taxonomic scope" value="Eukaryota"/>
</dbReference>
<dbReference type="InterPro" id="IPR013320">
    <property type="entry name" value="ConA-like_dom_sf"/>
</dbReference>
<keyword evidence="5" id="KW-1003">Cell membrane</keyword>
<evidence type="ECO:0000256" key="14">
    <source>
        <dbReference type="ARBA" id="ARBA00023136"/>
    </source>
</evidence>
<dbReference type="FunFam" id="1.10.510.10:FF:000240">
    <property type="entry name" value="Lectin-domain containing receptor kinase A4.3"/>
    <property type="match status" value="1"/>
</dbReference>
<evidence type="ECO:0000256" key="11">
    <source>
        <dbReference type="ARBA" id="ARBA00022777"/>
    </source>
</evidence>
<dbReference type="EMBL" id="KE344516">
    <property type="protein sequence ID" value="EXB65804.1"/>
    <property type="molecule type" value="Genomic_DNA"/>
</dbReference>
<feature type="signal peptide" evidence="20">
    <location>
        <begin position="1"/>
        <end position="28"/>
    </location>
</feature>
<dbReference type="InterPro" id="IPR011009">
    <property type="entry name" value="Kinase-like_dom_sf"/>
</dbReference>
<feature type="domain" description="Protein kinase" evidence="21">
    <location>
        <begin position="352"/>
        <end position="630"/>
    </location>
</feature>
<dbReference type="Proteomes" id="UP000030645">
    <property type="component" value="Unassembled WGS sequence"/>
</dbReference>
<dbReference type="CDD" id="cd14066">
    <property type="entry name" value="STKc_IRAK"/>
    <property type="match status" value="1"/>
</dbReference>
<keyword evidence="6" id="KW-0808">Transferase</keyword>
<evidence type="ECO:0000256" key="12">
    <source>
        <dbReference type="ARBA" id="ARBA00022840"/>
    </source>
</evidence>
<dbReference type="CDD" id="cd06899">
    <property type="entry name" value="lectin_legume_LecRK_Arcelin_ConA"/>
    <property type="match status" value="1"/>
</dbReference>
<dbReference type="AlphaFoldDB" id="W9R2U1"/>
<sequence length="750" mass="83072">MAPIRSTHSFMVLPIFLLFVIVIPFSTPLEFNFPEFGEQHKSKLRTQGNITYLGSEIELTTANKTDQIGRVTYLEALHLWDNSTGSAVVADFTTDFSFIVHADKKPNGDGIAFFLAQPPYDIPKVTDGSGIGLVSSEERESTSYSLVAIEFDTLRNQDFDPEDLDEHVGIDVNSVKSKRTTRWSCDITSWNIYNATISYNSRRKNLSVLFTGYEEKVPVQQQLFYEIDLAFYLPELVSFGFSAANGLFTSRHILRSWSFKSHDFVTKPGKESSDSKKTGLVVGLSVGAFVILVTVLCLIGLVLWKKRTKKEIGDDDDDDDLVFDLYMDDDFERNSGARRFSYDELLVATNNFAEEEKLGQGGFGGVYRGFLKSLNSYVAIKKVSSVSNQGVKEYASEVKIISQLRHRNLVQLIGWCHRKKDLLLIYEFMPNGSLDSHLFKRKSVLTWATRYNIARGMASALLYLHQEWEQCVLHRDIKASNIMLDSNFNAKLGDFGLARLVDHDKGSQTTALAGTLGYMAPECVTTGRASRESDIYSFGVVALEIACGRKAIEPNEREDETIIVESVWDLYGADKILEAADPTLCGAFNEQQMERLMIVGLWCAHPDHKLRPSIKQAIHVLDFEAPLPVLPSHMPLPSYLPCLVSSFQDSGTGSTSAFQIGGTQPSSNTSQYTTSSQCTDTSSGASAPSMALFDEGFFIAQNGGGTAVVAKKPMVAVAEAASKIDSDDLELFSLILPQSTTSNSMGIEHV</sequence>
<evidence type="ECO:0000256" key="4">
    <source>
        <dbReference type="ARBA" id="ARBA00010217"/>
    </source>
</evidence>
<evidence type="ECO:0000259" key="21">
    <source>
        <dbReference type="PROSITE" id="PS50011"/>
    </source>
</evidence>
<evidence type="ECO:0000256" key="9">
    <source>
        <dbReference type="ARBA" id="ARBA00022734"/>
    </source>
</evidence>
<accession>W9R2U1</accession>
<dbReference type="GO" id="GO:0030246">
    <property type="term" value="F:carbohydrate binding"/>
    <property type="evidence" value="ECO:0007669"/>
    <property type="project" value="UniProtKB-KW"/>
</dbReference>
<evidence type="ECO:0000256" key="2">
    <source>
        <dbReference type="ARBA" id="ARBA00007606"/>
    </source>
</evidence>
<dbReference type="SUPFAM" id="SSF56112">
    <property type="entry name" value="Protein kinase-like (PK-like)"/>
    <property type="match status" value="1"/>
</dbReference>
<evidence type="ECO:0000256" key="7">
    <source>
        <dbReference type="ARBA" id="ARBA00022692"/>
    </source>
</evidence>
<dbReference type="SUPFAM" id="SSF49899">
    <property type="entry name" value="Concanavalin A-like lectins/glucanases"/>
    <property type="match status" value="1"/>
</dbReference>
<keyword evidence="8 20" id="KW-0732">Signal</keyword>
<dbReference type="GO" id="GO:0005886">
    <property type="term" value="C:plasma membrane"/>
    <property type="evidence" value="ECO:0007669"/>
    <property type="project" value="UniProtKB-SubCell"/>
</dbReference>
<evidence type="ECO:0000256" key="10">
    <source>
        <dbReference type="ARBA" id="ARBA00022741"/>
    </source>
</evidence>
<evidence type="ECO:0000256" key="16">
    <source>
        <dbReference type="ARBA" id="ARBA00023180"/>
    </source>
</evidence>
<keyword evidence="16" id="KW-0325">Glycoprotein</keyword>
<dbReference type="InterPro" id="IPR000719">
    <property type="entry name" value="Prot_kinase_dom"/>
</dbReference>
<dbReference type="GO" id="GO:0004672">
    <property type="term" value="F:protein kinase activity"/>
    <property type="evidence" value="ECO:0007669"/>
    <property type="project" value="InterPro"/>
</dbReference>
<feature type="chain" id="PRO_5004932308" evidence="20">
    <location>
        <begin position="29"/>
        <end position="750"/>
    </location>
</feature>
<dbReference type="FunFam" id="3.30.200.20:FF:000168">
    <property type="entry name" value="L-type lectin-domain containing receptor kinase IX.1"/>
    <property type="match status" value="1"/>
</dbReference>
<evidence type="ECO:0000313" key="22">
    <source>
        <dbReference type="EMBL" id="EXB65804.1"/>
    </source>
</evidence>
<evidence type="ECO:0000313" key="23">
    <source>
        <dbReference type="Proteomes" id="UP000030645"/>
    </source>
</evidence>
<evidence type="ECO:0000256" key="17">
    <source>
        <dbReference type="PROSITE-ProRule" id="PRU10141"/>
    </source>
</evidence>
<proteinExistence type="inferred from homology"/>
<organism evidence="22 23">
    <name type="scientific">Morus notabilis</name>
    <dbReference type="NCBI Taxonomy" id="981085"/>
    <lineage>
        <taxon>Eukaryota</taxon>
        <taxon>Viridiplantae</taxon>
        <taxon>Streptophyta</taxon>
        <taxon>Embryophyta</taxon>
        <taxon>Tracheophyta</taxon>
        <taxon>Spermatophyta</taxon>
        <taxon>Magnoliopsida</taxon>
        <taxon>eudicotyledons</taxon>
        <taxon>Gunneridae</taxon>
        <taxon>Pentapetalae</taxon>
        <taxon>rosids</taxon>
        <taxon>fabids</taxon>
        <taxon>Rosales</taxon>
        <taxon>Moraceae</taxon>
        <taxon>Moreae</taxon>
        <taxon>Morus</taxon>
    </lineage>
</organism>
<dbReference type="PANTHER" id="PTHR27007">
    <property type="match status" value="1"/>
</dbReference>
<comment type="subcellular location">
    <subcellularLocation>
        <location evidence="1">Cell membrane</location>
        <topology evidence="1">Single-pass type I membrane protein</topology>
    </subcellularLocation>
</comment>
<dbReference type="GO" id="GO:0005524">
    <property type="term" value="F:ATP binding"/>
    <property type="evidence" value="ECO:0007669"/>
    <property type="project" value="UniProtKB-UniRule"/>
</dbReference>
<dbReference type="PROSITE" id="PS50011">
    <property type="entry name" value="PROTEIN_KINASE_DOM"/>
    <property type="match status" value="1"/>
</dbReference>
<evidence type="ECO:0000256" key="8">
    <source>
        <dbReference type="ARBA" id="ARBA00022729"/>
    </source>
</evidence>
<keyword evidence="12 17" id="KW-0067">ATP-binding</keyword>
<dbReference type="Pfam" id="PF00069">
    <property type="entry name" value="Pkinase"/>
    <property type="match status" value="1"/>
</dbReference>
<comment type="similarity">
    <text evidence="3">In the N-terminal section; belongs to the leguminous lectin family.</text>
</comment>
<evidence type="ECO:0000256" key="5">
    <source>
        <dbReference type="ARBA" id="ARBA00022475"/>
    </source>
</evidence>
<keyword evidence="10 17" id="KW-0547">Nucleotide-binding</keyword>
<gene>
    <name evidence="22" type="ORF">L484_004763</name>
</gene>
<dbReference type="SMART" id="SM00220">
    <property type="entry name" value="S_TKc"/>
    <property type="match status" value="1"/>
</dbReference>
<dbReference type="InterPro" id="IPR050528">
    <property type="entry name" value="L-type_Lectin-RKs"/>
</dbReference>
<dbReference type="PROSITE" id="PS00108">
    <property type="entry name" value="PROTEIN_KINASE_ST"/>
    <property type="match status" value="1"/>
</dbReference>
<evidence type="ECO:0000256" key="19">
    <source>
        <dbReference type="SAM" id="Phobius"/>
    </source>
</evidence>
<dbReference type="Gene3D" id="2.60.120.200">
    <property type="match status" value="1"/>
</dbReference>
<keyword evidence="7 19" id="KW-0812">Transmembrane</keyword>
<comment type="similarity">
    <text evidence="2">Belongs to the leguminous lectin family.</text>
</comment>
<evidence type="ECO:0000256" key="1">
    <source>
        <dbReference type="ARBA" id="ARBA00004251"/>
    </source>
</evidence>
<evidence type="ECO:0000256" key="6">
    <source>
        <dbReference type="ARBA" id="ARBA00022679"/>
    </source>
</evidence>
<feature type="region of interest" description="Disordered" evidence="18">
    <location>
        <begin position="655"/>
        <end position="680"/>
    </location>
</feature>
<feature type="compositionally biased region" description="Low complexity" evidence="18">
    <location>
        <begin position="663"/>
        <end position="680"/>
    </location>
</feature>
<dbReference type="InterPro" id="IPR008271">
    <property type="entry name" value="Ser/Thr_kinase_AS"/>
</dbReference>
<reference evidence="23" key="1">
    <citation type="submission" date="2013-01" db="EMBL/GenBank/DDBJ databases">
        <title>Draft Genome Sequence of a Mulberry Tree, Morus notabilis C.K. Schneid.</title>
        <authorList>
            <person name="He N."/>
            <person name="Zhao S."/>
        </authorList>
    </citation>
    <scope>NUCLEOTIDE SEQUENCE</scope>
</reference>
<keyword evidence="11 22" id="KW-0418">Kinase</keyword>
<dbReference type="InterPro" id="IPR017441">
    <property type="entry name" value="Protein_kinase_ATP_BS"/>
</dbReference>
<dbReference type="Pfam" id="PF00139">
    <property type="entry name" value="Lectin_legB"/>
    <property type="match status" value="1"/>
</dbReference>
<evidence type="ECO:0000256" key="15">
    <source>
        <dbReference type="ARBA" id="ARBA00023170"/>
    </source>
</evidence>
<dbReference type="STRING" id="981085.W9R2U1"/>
<dbReference type="Gene3D" id="3.30.200.20">
    <property type="entry name" value="Phosphorylase Kinase, domain 1"/>
    <property type="match status" value="1"/>
</dbReference>
<evidence type="ECO:0000256" key="13">
    <source>
        <dbReference type="ARBA" id="ARBA00022989"/>
    </source>
</evidence>
<dbReference type="Gene3D" id="1.10.510.10">
    <property type="entry name" value="Transferase(Phosphotransferase) domain 1"/>
    <property type="match status" value="1"/>
</dbReference>
<dbReference type="InterPro" id="IPR001220">
    <property type="entry name" value="Legume_lectin_dom"/>
</dbReference>